<dbReference type="STRING" id="4432.A0A1U7ZLF3"/>
<dbReference type="RefSeq" id="XP_010249269.1">
    <property type="nucleotide sequence ID" value="XM_010250967.2"/>
</dbReference>
<evidence type="ECO:0000313" key="7">
    <source>
        <dbReference type="RefSeq" id="XP_010249269.1"/>
    </source>
</evidence>
<keyword evidence="5" id="KW-1185">Reference proteome</keyword>
<evidence type="ECO:0000256" key="1">
    <source>
        <dbReference type="ARBA" id="ARBA00004123"/>
    </source>
</evidence>
<dbReference type="PROSITE" id="PS51916">
    <property type="entry name" value="DEUBAD"/>
    <property type="match status" value="1"/>
</dbReference>
<sequence>MAAGQQKKRLNASSVISCNLQDQYREKKKKNLESPPNVLNMRSHISLEWDNIQKRAVAKKEQIGISWRDLSPFPDFVPHRHTGLADVFAIPWEIFGLENMTGVLSYEVWETLLSEKERDFLIQFLPSGTDAEQVVQALLLGENFHFGNPFLKWGSSLCSGDLHPDAILCQEQNFKTNKKAYYSELQKYHNDIVQNLQKWKERWASSKDPEKDIVQKIWRSSRKRVENGLESYVNESKPCDPEEIMAATAESCSWVADEKVCGRKRQSLLIMKHGEPQERKGTMDKRRNLLVALERPKVMANSIKEEKPQKLYIRSCDGAKYMSYFKVSRKQHQLVKRIKQSADGIQSKSLNRVLGDIKSFHVEPYETFEEEERKKLHEHWSNLAKRDLPAAFSYWKNRQLQRHQWRRSVQQELAEKEKSLVGDDEEQENVDNMVQEQEESGKSDNEGSVDVQSCGGDEESVPNTTHSRPLERILSLNGQYELDTMDIDSDAANQKVLKPESAAPSFSECVENTNPTEESVDQEVPIKDVWPEGSMPNSYYHTTSASHGYTSSSELSLGQPKPVEEQSTRFIDLESDILEQDTGEVLLHRPSNDAGSSLHVENGGSFFNSYTNQERSELLHPFLKGQEMIQSYPHEHKQTTFQFLSTNDDLLGNDRLHGNFCEQENQLEQREMREKELYMHQMIQKNMYSNGGGYPIPSQDLFSSVNVQDWAVNPVRVPVPVKTPLNSEGLLGQNWFPGEHRARGGWSGVDISSGAASLENGSNTDESLFSVLSQCNKLKSLSHYDTVNATEHYIPSRNFVGGGIPGNMDFPGTDHQLNYLSGREAPSATSVKGNSMSWMNMQHQSSGLNDALEKPFLRSWNQ</sequence>
<evidence type="ECO:0000313" key="5">
    <source>
        <dbReference type="Proteomes" id="UP000189703"/>
    </source>
</evidence>
<evidence type="ECO:0000259" key="4">
    <source>
        <dbReference type="PROSITE" id="PS51916"/>
    </source>
</evidence>
<dbReference type="GeneID" id="104591880"/>
<dbReference type="OMA" id="QPYNIFV"/>
<name>A0A1U7ZLF3_NELNU</name>
<evidence type="ECO:0000313" key="8">
    <source>
        <dbReference type="RefSeq" id="XP_010249270.1"/>
    </source>
</evidence>
<gene>
    <name evidence="6 7 8" type="primary">LOC104591880</name>
</gene>
<dbReference type="PANTHER" id="PTHR13052">
    <property type="entry name" value="NFRKB-RELATED"/>
    <property type="match status" value="1"/>
</dbReference>
<dbReference type="InterPro" id="IPR044867">
    <property type="entry name" value="DEUBAD_dom"/>
</dbReference>
<dbReference type="RefSeq" id="XP_010249270.1">
    <property type="nucleotide sequence ID" value="XM_010250968.2"/>
</dbReference>
<dbReference type="eggNOG" id="ENOG502QPXI">
    <property type="taxonomic scope" value="Eukaryota"/>
</dbReference>
<dbReference type="Proteomes" id="UP000189703">
    <property type="component" value="Unplaced"/>
</dbReference>
<accession>A0A1U7ZLF3</accession>
<organism evidence="5 7">
    <name type="scientific">Nelumbo nucifera</name>
    <name type="common">Sacred lotus</name>
    <dbReference type="NCBI Taxonomy" id="4432"/>
    <lineage>
        <taxon>Eukaryota</taxon>
        <taxon>Viridiplantae</taxon>
        <taxon>Streptophyta</taxon>
        <taxon>Embryophyta</taxon>
        <taxon>Tracheophyta</taxon>
        <taxon>Spermatophyta</taxon>
        <taxon>Magnoliopsida</taxon>
        <taxon>Proteales</taxon>
        <taxon>Nelumbonaceae</taxon>
        <taxon>Nelumbo</taxon>
    </lineage>
</organism>
<dbReference type="InterPro" id="IPR024867">
    <property type="entry name" value="NFRKB"/>
</dbReference>
<dbReference type="GO" id="GO:0031011">
    <property type="term" value="C:Ino80 complex"/>
    <property type="evidence" value="ECO:0007669"/>
    <property type="project" value="InterPro"/>
</dbReference>
<evidence type="ECO:0000313" key="6">
    <source>
        <dbReference type="RefSeq" id="XP_010249268.1"/>
    </source>
</evidence>
<reference evidence="6 7" key="1">
    <citation type="submission" date="2025-04" db="UniProtKB">
        <authorList>
            <consortium name="RefSeq"/>
        </authorList>
    </citation>
    <scope>IDENTIFICATION</scope>
</reference>
<dbReference type="RefSeq" id="XP_010249268.1">
    <property type="nucleotide sequence ID" value="XM_010250966.2"/>
</dbReference>
<protein>
    <submittedName>
        <fullName evidence="6 7">Uncharacterized protein LOC104591880 isoform X1</fullName>
    </submittedName>
</protein>
<dbReference type="OrthoDB" id="70874at2759"/>
<dbReference type="PANTHER" id="PTHR13052:SF2">
    <property type="entry name" value="NUCLEAR FACTOR KAPPA-B-BINDING PROTEIN"/>
    <property type="match status" value="1"/>
</dbReference>
<feature type="region of interest" description="Disordered" evidence="3">
    <location>
        <begin position="415"/>
        <end position="472"/>
    </location>
</feature>
<feature type="domain" description="DEUBAD" evidence="4">
    <location>
        <begin position="91"/>
        <end position="202"/>
    </location>
</feature>
<evidence type="ECO:0000256" key="3">
    <source>
        <dbReference type="SAM" id="MobiDB-lite"/>
    </source>
</evidence>
<proteinExistence type="predicted"/>
<evidence type="ECO:0000256" key="2">
    <source>
        <dbReference type="ARBA" id="ARBA00023242"/>
    </source>
</evidence>
<dbReference type="KEGG" id="nnu:104591880"/>
<feature type="region of interest" description="Disordered" evidence="3">
    <location>
        <begin position="499"/>
        <end position="522"/>
    </location>
</feature>
<keyword evidence="2" id="KW-0539">Nucleus</keyword>
<dbReference type="AlphaFoldDB" id="A0A1U7ZLF3"/>
<comment type="subcellular location">
    <subcellularLocation>
        <location evidence="1">Nucleus</location>
    </subcellularLocation>
</comment>
<dbReference type="CDD" id="cd21865">
    <property type="entry name" value="DEUBAD_NFRKB"/>
    <property type="match status" value="1"/>
</dbReference>
<feature type="compositionally biased region" description="Polar residues" evidence="3">
    <location>
        <begin position="537"/>
        <end position="556"/>
    </location>
</feature>
<feature type="region of interest" description="Disordered" evidence="3">
    <location>
        <begin position="537"/>
        <end position="559"/>
    </location>
</feature>